<proteinExistence type="predicted"/>
<keyword evidence="4" id="KW-0479">Metal-binding</keyword>
<keyword evidence="5" id="KW-0547">Nucleotide-binding</keyword>
<evidence type="ECO:0000259" key="8">
    <source>
        <dbReference type="Pfam" id="PF18765"/>
    </source>
</evidence>
<dbReference type="SUPFAM" id="SSF81301">
    <property type="entry name" value="Nucleotidyltransferase"/>
    <property type="match status" value="1"/>
</dbReference>
<dbReference type="GO" id="GO:0005524">
    <property type="term" value="F:ATP binding"/>
    <property type="evidence" value="ECO:0007669"/>
    <property type="project" value="UniProtKB-KW"/>
</dbReference>
<dbReference type="InterPro" id="IPR052038">
    <property type="entry name" value="Type-VII_TA_antitoxin"/>
</dbReference>
<keyword evidence="2" id="KW-0808">Transferase</keyword>
<gene>
    <name evidence="9" type="ORF">RU86_GL001400</name>
</gene>
<dbReference type="PANTHER" id="PTHR33571">
    <property type="entry name" value="SSL8005 PROTEIN"/>
    <property type="match status" value="1"/>
</dbReference>
<dbReference type="Proteomes" id="UP000218282">
    <property type="component" value="Unassembled WGS sequence"/>
</dbReference>
<evidence type="ECO:0000256" key="2">
    <source>
        <dbReference type="ARBA" id="ARBA00022679"/>
    </source>
</evidence>
<dbReference type="CDD" id="cd05403">
    <property type="entry name" value="NT_KNTase_like"/>
    <property type="match status" value="1"/>
</dbReference>
<keyword evidence="7" id="KW-0460">Magnesium</keyword>
<feature type="domain" description="Polymerase beta nucleotidyltransferase" evidence="8">
    <location>
        <begin position="11"/>
        <end position="76"/>
    </location>
</feature>
<dbReference type="EMBL" id="JXJW01000028">
    <property type="protein sequence ID" value="PCS04668.1"/>
    <property type="molecule type" value="Genomic_DNA"/>
</dbReference>
<name>A0A2A5RUN2_9LACT</name>
<organism evidence="9 10">
    <name type="scientific">Pseudolactococcus piscium</name>
    <dbReference type="NCBI Taxonomy" id="1364"/>
    <lineage>
        <taxon>Bacteria</taxon>
        <taxon>Bacillati</taxon>
        <taxon>Bacillota</taxon>
        <taxon>Bacilli</taxon>
        <taxon>Lactobacillales</taxon>
        <taxon>Streptococcaceae</taxon>
        <taxon>Pseudolactococcus</taxon>
    </lineage>
</organism>
<evidence type="ECO:0000313" key="9">
    <source>
        <dbReference type="EMBL" id="PCS04668.1"/>
    </source>
</evidence>
<dbReference type="Pfam" id="PF18765">
    <property type="entry name" value="Polbeta"/>
    <property type="match status" value="1"/>
</dbReference>
<evidence type="ECO:0000256" key="3">
    <source>
        <dbReference type="ARBA" id="ARBA00022695"/>
    </source>
</evidence>
<comment type="cofactor">
    <cofactor evidence="1">
        <name>Mg(2+)</name>
        <dbReference type="ChEBI" id="CHEBI:18420"/>
    </cofactor>
</comment>
<evidence type="ECO:0000256" key="6">
    <source>
        <dbReference type="ARBA" id="ARBA00022840"/>
    </source>
</evidence>
<keyword evidence="3" id="KW-0548">Nucleotidyltransferase</keyword>
<accession>A0A2A5RUN2</accession>
<dbReference type="PANTHER" id="PTHR33571:SF14">
    <property type="entry name" value="PROTEIN ADENYLYLTRANSFERASE MJ0435-RELATED"/>
    <property type="match status" value="1"/>
</dbReference>
<sequence>MIVLTIDEIKEKVTPIAKKYGIKEVYLFGSYARGEADENSDIDLAYSSNHFIKAIALEVELENSLGIPVDLVNLEQILSADSPIGKRVKQRFEREELMIS</sequence>
<dbReference type="InterPro" id="IPR043519">
    <property type="entry name" value="NT_sf"/>
</dbReference>
<evidence type="ECO:0000256" key="1">
    <source>
        <dbReference type="ARBA" id="ARBA00001946"/>
    </source>
</evidence>
<dbReference type="RefSeq" id="WP_342743760.1">
    <property type="nucleotide sequence ID" value="NZ_JXJW01000028.1"/>
</dbReference>
<protein>
    <recommendedName>
        <fullName evidence="8">Polymerase beta nucleotidyltransferase domain-containing protein</fullName>
    </recommendedName>
</protein>
<comment type="caution">
    <text evidence="9">The sequence shown here is derived from an EMBL/GenBank/DDBJ whole genome shotgun (WGS) entry which is preliminary data.</text>
</comment>
<dbReference type="GO" id="GO:0016779">
    <property type="term" value="F:nucleotidyltransferase activity"/>
    <property type="evidence" value="ECO:0007669"/>
    <property type="project" value="UniProtKB-KW"/>
</dbReference>
<keyword evidence="6" id="KW-0067">ATP-binding</keyword>
<reference evidence="9 10" key="1">
    <citation type="submission" date="2014-12" db="EMBL/GenBank/DDBJ databases">
        <title>Draft genome sequences of 10 type strains of Lactococcus.</title>
        <authorList>
            <person name="Sun Z."/>
            <person name="Zhong Z."/>
            <person name="Liu W."/>
            <person name="Zhang W."/>
            <person name="Zhang H."/>
        </authorList>
    </citation>
    <scope>NUCLEOTIDE SEQUENCE [LARGE SCALE GENOMIC DNA]</scope>
    <source>
        <strain evidence="9 10">DSM 6634</strain>
    </source>
</reference>
<dbReference type="AlphaFoldDB" id="A0A2A5RUN2"/>
<evidence type="ECO:0000256" key="5">
    <source>
        <dbReference type="ARBA" id="ARBA00022741"/>
    </source>
</evidence>
<dbReference type="Gene3D" id="3.30.460.10">
    <property type="entry name" value="Beta Polymerase, domain 2"/>
    <property type="match status" value="1"/>
</dbReference>
<dbReference type="GO" id="GO:0046872">
    <property type="term" value="F:metal ion binding"/>
    <property type="evidence" value="ECO:0007669"/>
    <property type="project" value="UniProtKB-KW"/>
</dbReference>
<keyword evidence="10" id="KW-1185">Reference proteome</keyword>
<evidence type="ECO:0000256" key="4">
    <source>
        <dbReference type="ARBA" id="ARBA00022723"/>
    </source>
</evidence>
<evidence type="ECO:0000256" key="7">
    <source>
        <dbReference type="ARBA" id="ARBA00022842"/>
    </source>
</evidence>
<evidence type="ECO:0000313" key="10">
    <source>
        <dbReference type="Proteomes" id="UP000218282"/>
    </source>
</evidence>
<dbReference type="InterPro" id="IPR041633">
    <property type="entry name" value="Polbeta"/>
</dbReference>